<dbReference type="Pfam" id="PF23524">
    <property type="entry name" value="MGAT4A_C"/>
    <property type="match status" value="1"/>
</dbReference>
<evidence type="ECO:0000256" key="2">
    <source>
        <dbReference type="ARBA" id="ARBA00022676"/>
    </source>
</evidence>
<evidence type="ECO:0008006" key="8">
    <source>
        <dbReference type="Google" id="ProtNLM"/>
    </source>
</evidence>
<dbReference type="GO" id="GO:0006487">
    <property type="term" value="P:protein N-linked glycosylation"/>
    <property type="evidence" value="ECO:0007669"/>
    <property type="project" value="TreeGrafter"/>
</dbReference>
<dbReference type="InterPro" id="IPR057279">
    <property type="entry name" value="MGAT4"/>
</dbReference>
<dbReference type="InterPro" id="IPR056576">
    <property type="entry name" value="MGAT4_A/B/C_C"/>
</dbReference>
<keyword evidence="3" id="KW-0808">Transferase</keyword>
<evidence type="ECO:0000256" key="3">
    <source>
        <dbReference type="ARBA" id="ARBA00022679"/>
    </source>
</evidence>
<dbReference type="Pfam" id="PF04666">
    <property type="entry name" value="MGAT4_cons"/>
    <property type="match status" value="1"/>
</dbReference>
<keyword evidence="7" id="KW-1185">Reference proteome</keyword>
<feature type="domain" description="MGAT4 conserved region" evidence="4">
    <location>
        <begin position="51"/>
        <end position="286"/>
    </location>
</feature>
<dbReference type="GO" id="GO:0008375">
    <property type="term" value="F:acetylglucosaminyltransferase activity"/>
    <property type="evidence" value="ECO:0007669"/>
    <property type="project" value="TreeGrafter"/>
</dbReference>
<accession>A0A3Q3XB18</accession>
<sequence>MSPLRMHCEKWKLHFFNVLVDTAISSIDERLQNLGEVKDKFGVLLNFPNIKKRRGYLAVGISSVKRINGNYLITTLEYVFSKSSPEERSSMVVVVLLADFDASWRLSTVREIKTEFASELNKGQLVVIHVPQDWYPALTGLKRNLNNPPETVTSHPKQNVDYSFLINYSAGLGQYYLQLEDDITCANNFLTHIKKCIEELEATNWAMLEFSVLGYIGKLYKSAHAPLLARFLFLFHQEMRCDWLMPLFRELLTQKETIIFKPSLFQHMGTFSSFEEGYNNLKDKYFQEDGINNPEADVYSDMSIYQDKSPSQAWEGGNGFFWAQSVRQGNYLTVVLKDPAVLTGIIVETGIGEKDRLQSGQVEIGHDVVTSHNEKTCKEFQSVGTFKNGMFEMHKMDKKYTSASSCLRIQLTAGQKSWLIIKNILVTTL</sequence>
<protein>
    <recommendedName>
        <fullName evidence="8">Mgat4 family member C</fullName>
    </recommendedName>
</protein>
<dbReference type="OMA" id="HFPKLAW"/>
<evidence type="ECO:0000313" key="7">
    <source>
        <dbReference type="Proteomes" id="UP000261620"/>
    </source>
</evidence>
<evidence type="ECO:0000256" key="1">
    <source>
        <dbReference type="ARBA" id="ARBA00004922"/>
    </source>
</evidence>
<dbReference type="Ensembl" id="ENSMMOT00000023223.1">
    <property type="protein sequence ID" value="ENSMMOP00000022844.1"/>
    <property type="gene ID" value="ENSMMOG00000017369.1"/>
</dbReference>
<evidence type="ECO:0000259" key="5">
    <source>
        <dbReference type="Pfam" id="PF23524"/>
    </source>
</evidence>
<name>A0A3Q3XB18_MOLML</name>
<dbReference type="Proteomes" id="UP000261620">
    <property type="component" value="Unplaced"/>
</dbReference>
<dbReference type="InterPro" id="IPR006759">
    <property type="entry name" value="Glyco_transf_54"/>
</dbReference>
<evidence type="ECO:0000259" key="4">
    <source>
        <dbReference type="Pfam" id="PF04666"/>
    </source>
</evidence>
<dbReference type="PANTHER" id="PTHR12062:SF11">
    <property type="entry name" value="ALPHA-1,3-MANNOSYL-GLYCOPROTEIN 4-BETA-N-ACETYLGLUCOSAMINYLTRANSFERASE-LIKE PROTEIN MGAT4E"/>
    <property type="match status" value="1"/>
</dbReference>
<feature type="domain" description="MGAT4 A/B/C C-terminal" evidence="5">
    <location>
        <begin position="296"/>
        <end position="422"/>
    </location>
</feature>
<reference evidence="6" key="1">
    <citation type="submission" date="2025-08" db="UniProtKB">
        <authorList>
            <consortium name="Ensembl"/>
        </authorList>
    </citation>
    <scope>IDENTIFICATION</scope>
</reference>
<dbReference type="STRING" id="94237.ENSMMOP00000022844"/>
<reference evidence="6" key="2">
    <citation type="submission" date="2025-09" db="UniProtKB">
        <authorList>
            <consortium name="Ensembl"/>
        </authorList>
    </citation>
    <scope>IDENTIFICATION</scope>
</reference>
<comment type="pathway">
    <text evidence="1">Protein modification; protein glycosylation.</text>
</comment>
<dbReference type="PANTHER" id="PTHR12062">
    <property type="entry name" value="N-ACETYLGLUCOSAMINYLTRANSFERASE VI"/>
    <property type="match status" value="1"/>
</dbReference>
<keyword evidence="2" id="KW-0328">Glycosyltransferase</keyword>
<dbReference type="AlphaFoldDB" id="A0A3Q3XB18"/>
<organism evidence="6 7">
    <name type="scientific">Mola mola</name>
    <name type="common">Ocean sunfish</name>
    <name type="synonym">Tetraodon mola</name>
    <dbReference type="NCBI Taxonomy" id="94237"/>
    <lineage>
        <taxon>Eukaryota</taxon>
        <taxon>Metazoa</taxon>
        <taxon>Chordata</taxon>
        <taxon>Craniata</taxon>
        <taxon>Vertebrata</taxon>
        <taxon>Euteleostomi</taxon>
        <taxon>Actinopterygii</taxon>
        <taxon>Neopterygii</taxon>
        <taxon>Teleostei</taxon>
        <taxon>Neoteleostei</taxon>
        <taxon>Acanthomorphata</taxon>
        <taxon>Eupercaria</taxon>
        <taxon>Tetraodontiformes</taxon>
        <taxon>Molidae</taxon>
        <taxon>Mola</taxon>
    </lineage>
</organism>
<proteinExistence type="predicted"/>
<evidence type="ECO:0000313" key="6">
    <source>
        <dbReference type="Ensembl" id="ENSMMOP00000022844.1"/>
    </source>
</evidence>